<name>A0A1G2KSM2_9BACT</name>
<evidence type="ECO:0000259" key="3">
    <source>
        <dbReference type="Pfam" id="PF26449"/>
    </source>
</evidence>
<feature type="compositionally biased region" description="Acidic residues" evidence="1">
    <location>
        <begin position="433"/>
        <end position="447"/>
    </location>
</feature>
<evidence type="ECO:0000256" key="1">
    <source>
        <dbReference type="SAM" id="MobiDB-lite"/>
    </source>
</evidence>
<feature type="region of interest" description="Disordered" evidence="1">
    <location>
        <begin position="428"/>
        <end position="447"/>
    </location>
</feature>
<accession>A0A1G2KSM2</accession>
<dbReference type="STRING" id="1802274.A3J58_01940"/>
<evidence type="ECO:0000313" key="4">
    <source>
        <dbReference type="EMBL" id="OHA02353.1"/>
    </source>
</evidence>
<dbReference type="Proteomes" id="UP000178510">
    <property type="component" value="Unassembled WGS sequence"/>
</dbReference>
<comment type="caution">
    <text evidence="4">The sequence shown here is derived from an EMBL/GenBank/DDBJ whole genome shotgun (WGS) entry which is preliminary data.</text>
</comment>
<evidence type="ECO:0000256" key="2">
    <source>
        <dbReference type="SAM" id="Phobius"/>
    </source>
</evidence>
<dbReference type="AlphaFoldDB" id="A0A1G2KSM2"/>
<reference evidence="4 5" key="1">
    <citation type="journal article" date="2016" name="Nat. Commun.">
        <title>Thousands of microbial genomes shed light on interconnected biogeochemical processes in an aquifer system.</title>
        <authorList>
            <person name="Anantharaman K."/>
            <person name="Brown C.T."/>
            <person name="Hug L.A."/>
            <person name="Sharon I."/>
            <person name="Castelle C.J."/>
            <person name="Probst A.J."/>
            <person name="Thomas B.C."/>
            <person name="Singh A."/>
            <person name="Wilkins M.J."/>
            <person name="Karaoz U."/>
            <person name="Brodie E.L."/>
            <person name="Williams K.H."/>
            <person name="Hubbard S.S."/>
            <person name="Banfield J.F."/>
        </authorList>
    </citation>
    <scope>NUCLEOTIDE SEQUENCE [LARGE SCALE GENOMIC DNA]</scope>
</reference>
<protein>
    <recommendedName>
        <fullName evidence="3">DUF8128 domain-containing protein</fullName>
    </recommendedName>
</protein>
<dbReference type="Pfam" id="PF26449">
    <property type="entry name" value="DUF8128"/>
    <property type="match status" value="1"/>
</dbReference>
<dbReference type="EMBL" id="MHQM01000050">
    <property type="protein sequence ID" value="OHA02353.1"/>
    <property type="molecule type" value="Genomic_DNA"/>
</dbReference>
<keyword evidence="2" id="KW-0472">Membrane</keyword>
<feature type="domain" description="DUF8128" evidence="3">
    <location>
        <begin position="38"/>
        <end position="297"/>
    </location>
</feature>
<feature type="transmembrane region" description="Helical" evidence="2">
    <location>
        <begin position="20"/>
        <end position="40"/>
    </location>
</feature>
<sequence>MVFDVTLLVTLFRAVVVDLWWFWLLVILLYVASSIWMAYIQQYYKKITNPWMMMEIKFPREITRTPRSMEQVFATVHAIKNSASDTEEKWWDGEVPLWFSFEAVSFGGEIHFYLFIPSVRRSHFEAVLYANYPDIEITHVADDYIHRMPKTAEDIYASGYRMFGNELIFDKSGTDRPHVYPIRTYIDFEAPAEEKEVDPMASLLETLSRIKPQEHLWFQLLIKPKVDKEITNFYQDGEKEIEYIKGKSRSTIDPKTGQTIFAMPSPAETETMKAIERKIAKPAFDAVIRYMYFAPKEIFHSSFGRRSIFSAMNQYASQAFNKFKHNVFAWTLAKIWYWPYIFPQHRAAGRRERLWEKYRTRDMYPDTITEAILNMKLFNWGFAPWRIHNVVLNIEELATIFHPPTILVLTGPLIKRVEARKVGPPAGLPIYGEEGENLPGLDDDDGE</sequence>
<proteinExistence type="predicted"/>
<dbReference type="InterPro" id="IPR058441">
    <property type="entry name" value="DUF8128"/>
</dbReference>
<keyword evidence="2" id="KW-0812">Transmembrane</keyword>
<organism evidence="4 5">
    <name type="scientific">Candidatus Sungbacteria bacterium RIFCSPHIGHO2_02_FULL_52_23</name>
    <dbReference type="NCBI Taxonomy" id="1802274"/>
    <lineage>
        <taxon>Bacteria</taxon>
        <taxon>Candidatus Sungiibacteriota</taxon>
    </lineage>
</organism>
<evidence type="ECO:0000313" key="5">
    <source>
        <dbReference type="Proteomes" id="UP000178510"/>
    </source>
</evidence>
<keyword evidence="2" id="KW-1133">Transmembrane helix</keyword>
<gene>
    <name evidence="4" type="ORF">A3J58_01940</name>
</gene>